<dbReference type="Pfam" id="PF00290">
    <property type="entry name" value="Trp_syntA"/>
    <property type="match status" value="1"/>
</dbReference>
<evidence type="ECO:0000256" key="7">
    <source>
        <dbReference type="ARBA" id="ARBA00023239"/>
    </source>
</evidence>
<dbReference type="FunFam" id="3.20.20.70:FF:000037">
    <property type="entry name" value="Tryptophan synthase alpha chain"/>
    <property type="match status" value="1"/>
</dbReference>
<gene>
    <name evidence="9" type="primary">trpA</name>
    <name evidence="11" type="ORF">HF964_01725</name>
</gene>
<comment type="catalytic activity">
    <reaction evidence="8 9">
        <text>(1S,2R)-1-C-(indol-3-yl)glycerol 3-phosphate + L-serine = D-glyceraldehyde 3-phosphate + L-tryptophan + H2O</text>
        <dbReference type="Rhea" id="RHEA:10532"/>
        <dbReference type="ChEBI" id="CHEBI:15377"/>
        <dbReference type="ChEBI" id="CHEBI:33384"/>
        <dbReference type="ChEBI" id="CHEBI:57912"/>
        <dbReference type="ChEBI" id="CHEBI:58866"/>
        <dbReference type="ChEBI" id="CHEBI:59776"/>
        <dbReference type="EC" id="4.2.1.20"/>
    </reaction>
</comment>
<dbReference type="EC" id="4.2.1.20" evidence="9"/>
<dbReference type="HAMAP" id="MF_00131">
    <property type="entry name" value="Trp_synth_alpha"/>
    <property type="match status" value="1"/>
</dbReference>
<evidence type="ECO:0000256" key="1">
    <source>
        <dbReference type="ARBA" id="ARBA00003365"/>
    </source>
</evidence>
<dbReference type="GO" id="GO:0005829">
    <property type="term" value="C:cytosol"/>
    <property type="evidence" value="ECO:0007669"/>
    <property type="project" value="TreeGrafter"/>
</dbReference>
<dbReference type="EMBL" id="JAAXPN010000001">
    <property type="protein sequence ID" value="NKZ23528.1"/>
    <property type="molecule type" value="Genomic_DNA"/>
</dbReference>
<dbReference type="Proteomes" id="UP000549765">
    <property type="component" value="Unassembled WGS sequence"/>
</dbReference>
<dbReference type="UniPathway" id="UPA00035">
    <property type="reaction ID" value="UER00044"/>
</dbReference>
<feature type="active site" description="Proton acceptor" evidence="9">
    <location>
        <position position="55"/>
    </location>
</feature>
<dbReference type="GO" id="GO:0004834">
    <property type="term" value="F:tryptophan synthase activity"/>
    <property type="evidence" value="ECO:0007669"/>
    <property type="project" value="UniProtKB-UniRule"/>
</dbReference>
<comment type="similarity">
    <text evidence="9 10">Belongs to the TrpA family.</text>
</comment>
<protein>
    <recommendedName>
        <fullName evidence="9">Tryptophan synthase alpha chain</fullName>
        <ecNumber evidence="9">4.2.1.20</ecNumber>
    </recommendedName>
</protein>
<feature type="active site" description="Proton acceptor" evidence="9">
    <location>
        <position position="44"/>
    </location>
</feature>
<name>A0A7X6N427_9LACO</name>
<evidence type="ECO:0000313" key="11">
    <source>
        <dbReference type="EMBL" id="NKZ23528.1"/>
    </source>
</evidence>
<dbReference type="RefSeq" id="WP_168721319.1">
    <property type="nucleotide sequence ID" value="NZ_JAAXPN010000001.1"/>
</dbReference>
<organism evidence="11 12">
    <name type="scientific">Periweissella fabalis</name>
    <dbReference type="NCBI Taxonomy" id="1070421"/>
    <lineage>
        <taxon>Bacteria</taxon>
        <taxon>Bacillati</taxon>
        <taxon>Bacillota</taxon>
        <taxon>Bacilli</taxon>
        <taxon>Lactobacillales</taxon>
        <taxon>Lactobacillaceae</taxon>
        <taxon>Periweissella</taxon>
    </lineage>
</organism>
<sequence>MPSLTATLQAKEKFIAFTVVGDPDLDHTVEYVVAMAQAGADVVELGIAFSDPSADGPTILSADQRALDNGITTEQVFATVARIRQQTDVPLVFLTYTNIVFKYGYAEFLAQMQAHDVQGLILPDMPIEEQTAFLPLAQQYGRDLIQLVTSKSYDRLPAILQNASGFVYVVSSLGITGTRQTLSNEANEIIAQIRQYSDIPVGVGFGISQVEHARQFPTANAIIVGSAIVKIIAEHPYDATPYLTQFITAMKEAQHAQS</sequence>
<dbReference type="PANTHER" id="PTHR43406:SF1">
    <property type="entry name" value="TRYPTOPHAN SYNTHASE ALPHA CHAIN, CHLOROPLASTIC"/>
    <property type="match status" value="1"/>
</dbReference>
<evidence type="ECO:0000256" key="3">
    <source>
        <dbReference type="ARBA" id="ARBA00011270"/>
    </source>
</evidence>
<keyword evidence="4 9" id="KW-0028">Amino-acid biosynthesis</keyword>
<evidence type="ECO:0000256" key="9">
    <source>
        <dbReference type="HAMAP-Rule" id="MF_00131"/>
    </source>
</evidence>
<comment type="function">
    <text evidence="1 9">The alpha subunit is responsible for the aldol cleavage of indoleglycerol phosphate to indole and glyceraldehyde 3-phosphate.</text>
</comment>
<comment type="pathway">
    <text evidence="2 9">Amino-acid biosynthesis; L-tryptophan biosynthesis; L-tryptophan from chorismate: step 5/5.</text>
</comment>
<dbReference type="InterPro" id="IPR013785">
    <property type="entry name" value="Aldolase_TIM"/>
</dbReference>
<evidence type="ECO:0000313" key="12">
    <source>
        <dbReference type="Proteomes" id="UP000549765"/>
    </source>
</evidence>
<keyword evidence="7 9" id="KW-0456">Lyase</keyword>
<dbReference type="NCBIfam" id="TIGR00262">
    <property type="entry name" value="trpA"/>
    <property type="match status" value="1"/>
</dbReference>
<accession>A0A7X6N427</accession>
<evidence type="ECO:0000256" key="2">
    <source>
        <dbReference type="ARBA" id="ARBA00004733"/>
    </source>
</evidence>
<reference evidence="11 12" key="1">
    <citation type="submission" date="2020-04" db="EMBL/GenBank/DDBJ databases">
        <title>MicrobeNet Type strains.</title>
        <authorList>
            <person name="Nicholson A.C."/>
        </authorList>
    </citation>
    <scope>NUCLEOTIDE SEQUENCE [LARGE SCALE GENOMIC DNA]</scope>
    <source>
        <strain evidence="11 12">CCUG 61472</strain>
    </source>
</reference>
<keyword evidence="5 9" id="KW-0822">Tryptophan biosynthesis</keyword>
<dbReference type="InterPro" id="IPR011060">
    <property type="entry name" value="RibuloseP-bd_barrel"/>
</dbReference>
<evidence type="ECO:0000256" key="6">
    <source>
        <dbReference type="ARBA" id="ARBA00023141"/>
    </source>
</evidence>
<keyword evidence="12" id="KW-1185">Reference proteome</keyword>
<proteinExistence type="inferred from homology"/>
<comment type="caution">
    <text evidence="11">The sequence shown here is derived from an EMBL/GenBank/DDBJ whole genome shotgun (WGS) entry which is preliminary data.</text>
</comment>
<evidence type="ECO:0000256" key="10">
    <source>
        <dbReference type="RuleBase" id="RU003662"/>
    </source>
</evidence>
<keyword evidence="6 9" id="KW-0057">Aromatic amino acid biosynthesis</keyword>
<dbReference type="AlphaFoldDB" id="A0A7X6N427"/>
<dbReference type="PANTHER" id="PTHR43406">
    <property type="entry name" value="TRYPTOPHAN SYNTHASE, ALPHA CHAIN"/>
    <property type="match status" value="1"/>
</dbReference>
<evidence type="ECO:0000256" key="8">
    <source>
        <dbReference type="ARBA" id="ARBA00049047"/>
    </source>
</evidence>
<comment type="subunit">
    <text evidence="3 9">Tetramer of two alpha and two beta chains.</text>
</comment>
<evidence type="ECO:0000256" key="4">
    <source>
        <dbReference type="ARBA" id="ARBA00022605"/>
    </source>
</evidence>
<dbReference type="Gene3D" id="3.20.20.70">
    <property type="entry name" value="Aldolase class I"/>
    <property type="match status" value="1"/>
</dbReference>
<dbReference type="CDD" id="cd04724">
    <property type="entry name" value="Tryptophan_synthase_alpha"/>
    <property type="match status" value="1"/>
</dbReference>
<evidence type="ECO:0000256" key="5">
    <source>
        <dbReference type="ARBA" id="ARBA00022822"/>
    </source>
</evidence>
<dbReference type="InterPro" id="IPR002028">
    <property type="entry name" value="Trp_synthase_suA"/>
</dbReference>
<dbReference type="SUPFAM" id="SSF51366">
    <property type="entry name" value="Ribulose-phoshate binding barrel"/>
    <property type="match status" value="1"/>
</dbReference>